<dbReference type="Proteomes" id="UP001318860">
    <property type="component" value="Unassembled WGS sequence"/>
</dbReference>
<dbReference type="SUPFAM" id="SSF48264">
    <property type="entry name" value="Cytochrome P450"/>
    <property type="match status" value="1"/>
</dbReference>
<dbReference type="PANTHER" id="PTHR47943:SF2">
    <property type="entry name" value="CYTOCHROME P450"/>
    <property type="match status" value="1"/>
</dbReference>
<dbReference type="EMBL" id="JABTTQ020000008">
    <property type="protein sequence ID" value="KAK6150494.1"/>
    <property type="molecule type" value="Genomic_DNA"/>
</dbReference>
<evidence type="ECO:0000256" key="5">
    <source>
        <dbReference type="ARBA" id="ARBA00022723"/>
    </source>
</evidence>
<evidence type="ECO:0000256" key="11">
    <source>
        <dbReference type="SAM" id="SignalP"/>
    </source>
</evidence>
<evidence type="ECO:0000256" key="7">
    <source>
        <dbReference type="ARBA" id="ARBA00023004"/>
    </source>
</evidence>
<dbReference type="PROSITE" id="PS00086">
    <property type="entry name" value="CYTOCHROME_P450"/>
    <property type="match status" value="1"/>
</dbReference>
<dbReference type="InterPro" id="IPR036396">
    <property type="entry name" value="Cyt_P450_sf"/>
</dbReference>
<accession>A0ABR0WW39</accession>
<keyword evidence="7 10" id="KW-0408">Iron</keyword>
<protein>
    <recommendedName>
        <fullName evidence="14">Cytochrome P450 CYP736A12-like</fullName>
    </recommendedName>
</protein>
<dbReference type="InterPro" id="IPR017972">
    <property type="entry name" value="Cyt_P450_CS"/>
</dbReference>
<evidence type="ECO:0000256" key="2">
    <source>
        <dbReference type="ARBA" id="ARBA00004167"/>
    </source>
</evidence>
<feature type="chain" id="PRO_5046852637" description="Cytochrome P450 CYP736A12-like" evidence="11">
    <location>
        <begin position="23"/>
        <end position="495"/>
    </location>
</feature>
<name>A0ABR0WW39_REHGL</name>
<keyword evidence="8 10" id="KW-0503">Monooxygenase</keyword>
<evidence type="ECO:0000313" key="12">
    <source>
        <dbReference type="EMBL" id="KAK6150494.1"/>
    </source>
</evidence>
<evidence type="ECO:0008006" key="14">
    <source>
        <dbReference type="Google" id="ProtNLM"/>
    </source>
</evidence>
<reference evidence="12 13" key="1">
    <citation type="journal article" date="2021" name="Comput. Struct. Biotechnol. J.">
        <title>De novo genome assembly of the potent medicinal plant Rehmannia glutinosa using nanopore technology.</title>
        <authorList>
            <person name="Ma L."/>
            <person name="Dong C."/>
            <person name="Song C."/>
            <person name="Wang X."/>
            <person name="Zheng X."/>
            <person name="Niu Y."/>
            <person name="Chen S."/>
            <person name="Feng W."/>
        </authorList>
    </citation>
    <scope>NUCLEOTIDE SEQUENCE [LARGE SCALE GENOMIC DNA]</scope>
    <source>
        <strain evidence="12">DH-2019</strain>
    </source>
</reference>
<comment type="subcellular location">
    <subcellularLocation>
        <location evidence="2">Membrane</location>
        <topology evidence="2">Single-pass membrane protein</topology>
    </subcellularLocation>
</comment>
<comment type="cofactor">
    <cofactor evidence="1">
        <name>heme</name>
        <dbReference type="ChEBI" id="CHEBI:30413"/>
    </cofactor>
</comment>
<gene>
    <name evidence="12" type="ORF">DH2020_015426</name>
</gene>
<keyword evidence="5 10" id="KW-0479">Metal-binding</keyword>
<dbReference type="InterPro" id="IPR002401">
    <property type="entry name" value="Cyt_P450_E_grp-I"/>
</dbReference>
<sequence length="495" mass="56627">MPWFWTTVSLIIFLWFLQKLLSLKKKKKLPPGPIGLPIIGHLHKLGKNPHQDLHHLAQKHGPIMSLRLGFVPTIVVSSPAGAELVLKTHDLVFASRSTHQASKYISYDQRNIVFAPYGPYWRNMRKLCTLELLSNLKINQFQPMRRAEMEIFVDSLRRAAEKREIVDLSARVSGLSGDMTCLMVFGRKYADRDLDEKGFKAVIQETMQVAAVPNLGDFFPFMGVLDLQGLTRRMKKLSKTFDGFLERIIDDHVQNKQEKKQTQDFVDTMMSIMESGEAGFEFDRRHVKAVLLDMLIGGTDTSAASVEWALTELIRHPRCLKKLQKELEQVVGLDQNVKESHLDKLEYLDLVLKETLRVHPVVPLLIHESTEDCTLDEYHVPKGSRIFVNLWSMGKDPNVWQDPEKFTPERFIGSNIDLRGHDFQLIPFGSGRRGCPGMQLGLTMVRLAVAQLVHCFDWELPDGMSLSDLDMEEHFGLVTGREKHLLAIPTYRLHK</sequence>
<keyword evidence="11" id="KW-0732">Signal</keyword>
<evidence type="ECO:0000256" key="10">
    <source>
        <dbReference type="RuleBase" id="RU000461"/>
    </source>
</evidence>
<evidence type="ECO:0000256" key="4">
    <source>
        <dbReference type="ARBA" id="ARBA00022617"/>
    </source>
</evidence>
<dbReference type="InterPro" id="IPR001128">
    <property type="entry name" value="Cyt_P450"/>
</dbReference>
<proteinExistence type="inferred from homology"/>
<dbReference type="PRINTS" id="PR00463">
    <property type="entry name" value="EP450I"/>
</dbReference>
<evidence type="ECO:0000256" key="1">
    <source>
        <dbReference type="ARBA" id="ARBA00001971"/>
    </source>
</evidence>
<keyword evidence="9" id="KW-0472">Membrane</keyword>
<evidence type="ECO:0000256" key="6">
    <source>
        <dbReference type="ARBA" id="ARBA00023002"/>
    </source>
</evidence>
<evidence type="ECO:0000256" key="9">
    <source>
        <dbReference type="ARBA" id="ARBA00023136"/>
    </source>
</evidence>
<dbReference type="Gene3D" id="1.10.630.10">
    <property type="entry name" value="Cytochrome P450"/>
    <property type="match status" value="1"/>
</dbReference>
<evidence type="ECO:0000313" key="13">
    <source>
        <dbReference type="Proteomes" id="UP001318860"/>
    </source>
</evidence>
<comment type="caution">
    <text evidence="12">The sequence shown here is derived from an EMBL/GenBank/DDBJ whole genome shotgun (WGS) entry which is preliminary data.</text>
</comment>
<dbReference type="Pfam" id="PF00067">
    <property type="entry name" value="p450"/>
    <property type="match status" value="1"/>
</dbReference>
<evidence type="ECO:0000256" key="8">
    <source>
        <dbReference type="ARBA" id="ARBA00023033"/>
    </source>
</evidence>
<dbReference type="PRINTS" id="PR00385">
    <property type="entry name" value="P450"/>
</dbReference>
<keyword evidence="6 10" id="KW-0560">Oxidoreductase</keyword>
<evidence type="ECO:0000256" key="3">
    <source>
        <dbReference type="ARBA" id="ARBA00010617"/>
    </source>
</evidence>
<dbReference type="CDD" id="cd11072">
    <property type="entry name" value="CYP71-like"/>
    <property type="match status" value="1"/>
</dbReference>
<keyword evidence="4 10" id="KW-0349">Heme</keyword>
<feature type="signal peptide" evidence="11">
    <location>
        <begin position="1"/>
        <end position="22"/>
    </location>
</feature>
<organism evidence="12 13">
    <name type="scientific">Rehmannia glutinosa</name>
    <name type="common">Chinese foxglove</name>
    <dbReference type="NCBI Taxonomy" id="99300"/>
    <lineage>
        <taxon>Eukaryota</taxon>
        <taxon>Viridiplantae</taxon>
        <taxon>Streptophyta</taxon>
        <taxon>Embryophyta</taxon>
        <taxon>Tracheophyta</taxon>
        <taxon>Spermatophyta</taxon>
        <taxon>Magnoliopsida</taxon>
        <taxon>eudicotyledons</taxon>
        <taxon>Gunneridae</taxon>
        <taxon>Pentapetalae</taxon>
        <taxon>asterids</taxon>
        <taxon>lamiids</taxon>
        <taxon>Lamiales</taxon>
        <taxon>Orobanchaceae</taxon>
        <taxon>Rehmannieae</taxon>
        <taxon>Rehmannia</taxon>
    </lineage>
</organism>
<comment type="similarity">
    <text evidence="3 10">Belongs to the cytochrome P450 family.</text>
</comment>
<dbReference type="PANTHER" id="PTHR47943">
    <property type="entry name" value="CYTOCHROME P450 93A3-LIKE"/>
    <property type="match status" value="1"/>
</dbReference>
<keyword evidence="13" id="KW-1185">Reference proteome</keyword>